<keyword evidence="1" id="KW-1133">Transmembrane helix</keyword>
<sequence length="205" mass="21718">MDTLETFFASAAQVGLGLAGLLAALTLLAWIRNWPLKFSLVGYTAFTLVLTAGCFALSLGPIFRSRIPGAIHYTTVYDQGADRAVIAVSPDITPDQLIPTLRQAASDLGSSGRFSTGTSLFTLEARTVIHPEPGVSVPLRLGTLQQPLGMRLRTDEELSLQQIQLEEDAFAQLRSFRQGQDSASGGMAEKVAAEGVAGVAGIPQS</sequence>
<dbReference type="InterPro" id="IPR019664">
    <property type="entry name" value="Uncharacterised_Ycf51"/>
</dbReference>
<organism evidence="2 3">
    <name type="scientific">Thermostichus vulcanus str. 'Rupite'</name>
    <dbReference type="NCBI Taxonomy" id="2813851"/>
    <lineage>
        <taxon>Bacteria</taxon>
        <taxon>Bacillati</taxon>
        <taxon>Cyanobacteriota</taxon>
        <taxon>Cyanophyceae</taxon>
        <taxon>Thermostichales</taxon>
        <taxon>Thermostichaceae</taxon>
        <taxon>Thermostichus</taxon>
    </lineage>
</organism>
<keyword evidence="3" id="KW-1185">Reference proteome</keyword>
<dbReference type="Pfam" id="PF10726">
    <property type="entry name" value="DUF2518"/>
    <property type="match status" value="1"/>
</dbReference>
<reference evidence="2" key="1">
    <citation type="submission" date="2021-02" db="EMBL/GenBank/DDBJ databases">
        <title>The CRISPR/cas machinery reduction and long-range gene transfer in the hot spring cyanobacterium Synechococcus.</title>
        <authorList>
            <person name="Dvorak P."/>
            <person name="Jahodarova E."/>
            <person name="Hasler P."/>
            <person name="Poulickova A."/>
        </authorList>
    </citation>
    <scope>NUCLEOTIDE SEQUENCE</scope>
    <source>
        <strain evidence="2">Rupite</strain>
    </source>
</reference>
<dbReference type="RefSeq" id="WP_244350690.1">
    <property type="nucleotide sequence ID" value="NZ_JAFIRA010000027.1"/>
</dbReference>
<accession>A0ABT0CC70</accession>
<evidence type="ECO:0000313" key="2">
    <source>
        <dbReference type="EMBL" id="MCJ2543394.1"/>
    </source>
</evidence>
<keyword evidence="1" id="KW-0472">Membrane</keyword>
<proteinExistence type="predicted"/>
<comment type="caution">
    <text evidence="2">The sequence shown here is derived from an EMBL/GenBank/DDBJ whole genome shotgun (WGS) entry which is preliminary data.</text>
</comment>
<protein>
    <submittedName>
        <fullName evidence="2">Ycf51 family protein</fullName>
    </submittedName>
</protein>
<dbReference type="Proteomes" id="UP000830835">
    <property type="component" value="Unassembled WGS sequence"/>
</dbReference>
<gene>
    <name evidence="2" type="ORF">JX360_10820</name>
</gene>
<feature type="transmembrane region" description="Helical" evidence="1">
    <location>
        <begin position="7"/>
        <end position="31"/>
    </location>
</feature>
<evidence type="ECO:0000313" key="3">
    <source>
        <dbReference type="Proteomes" id="UP000830835"/>
    </source>
</evidence>
<keyword evidence="1" id="KW-0812">Transmembrane</keyword>
<evidence type="ECO:0000256" key="1">
    <source>
        <dbReference type="SAM" id="Phobius"/>
    </source>
</evidence>
<name>A0ABT0CC70_THEVL</name>
<feature type="transmembrane region" description="Helical" evidence="1">
    <location>
        <begin position="43"/>
        <end position="63"/>
    </location>
</feature>
<dbReference type="EMBL" id="JAFIRA010000027">
    <property type="protein sequence ID" value="MCJ2543394.1"/>
    <property type="molecule type" value="Genomic_DNA"/>
</dbReference>